<accession>A0A1A9QC59</accession>
<evidence type="ECO:0000313" key="7">
    <source>
        <dbReference type="Proteomes" id="UP000077623"/>
    </source>
</evidence>
<dbReference type="STRING" id="432608.A6V39_04590"/>
<evidence type="ECO:0000313" key="6">
    <source>
        <dbReference type="EMBL" id="OAL10162.1"/>
    </source>
</evidence>
<name>A0A1A9QC59_9MOLU</name>
<evidence type="ECO:0000256" key="1">
    <source>
        <dbReference type="ARBA" id="ARBA00022448"/>
    </source>
</evidence>
<keyword evidence="2" id="KW-0547">Nucleotide-binding</keyword>
<dbReference type="InterPro" id="IPR005670">
    <property type="entry name" value="PstB-like"/>
</dbReference>
<dbReference type="PROSITE" id="PS50893">
    <property type="entry name" value="ABC_TRANSPORTER_2"/>
    <property type="match status" value="1"/>
</dbReference>
<dbReference type="SMART" id="SM00382">
    <property type="entry name" value="AAA"/>
    <property type="match status" value="1"/>
</dbReference>
<dbReference type="RefSeq" id="WP_187150546.1">
    <property type="nucleotide sequence ID" value="NZ_LWUJ01000012.1"/>
</dbReference>
<dbReference type="InterPro" id="IPR003593">
    <property type="entry name" value="AAA+_ATPase"/>
</dbReference>
<keyword evidence="1" id="KW-0813">Transport</keyword>
<dbReference type="GO" id="GO:0016887">
    <property type="term" value="F:ATP hydrolysis activity"/>
    <property type="evidence" value="ECO:0007669"/>
    <property type="project" value="InterPro"/>
</dbReference>
<sequence>MASLFFKKKQETILPKVSNEEEEYILEIRNLNLWTENKEKLILKNINCKIKTNSVIAIIGPSGSGKSSLLRAINKTNFEDNEYIYEGKILYGKANVLSSSYPVEYLRTQIGTVLQRPVMFPMSIRENILFALKAHGISSNEILEEVLRKSLEDAHLWEEVKDRLNVRPEGSLSLGQQQRLCIARAIALQPKVLLMDEPTSALDLKSSNKIEELIVKISSNKLSTIILVSHSLSQVRRISHYTIFIKNGEIIESGTTRDIFTKPKRPETKDFISGVY</sequence>
<dbReference type="AlphaFoldDB" id="A0A1A9QC59"/>
<organism evidence="6 7">
    <name type="scientific">Candidatus Mycoplasma haematobovis</name>
    <dbReference type="NCBI Taxonomy" id="432608"/>
    <lineage>
        <taxon>Bacteria</taxon>
        <taxon>Bacillati</taxon>
        <taxon>Mycoplasmatota</taxon>
        <taxon>Mollicutes</taxon>
        <taxon>Mycoplasmataceae</taxon>
        <taxon>Mycoplasma</taxon>
    </lineage>
</organism>
<keyword evidence="7" id="KW-1185">Reference proteome</keyword>
<evidence type="ECO:0000256" key="3">
    <source>
        <dbReference type="ARBA" id="ARBA00022840"/>
    </source>
</evidence>
<dbReference type="InterPro" id="IPR017871">
    <property type="entry name" value="ABC_transporter-like_CS"/>
</dbReference>
<dbReference type="Gene3D" id="3.40.50.300">
    <property type="entry name" value="P-loop containing nucleotide triphosphate hydrolases"/>
    <property type="match status" value="1"/>
</dbReference>
<dbReference type="Pfam" id="PF00005">
    <property type="entry name" value="ABC_tran"/>
    <property type="match status" value="1"/>
</dbReference>
<feature type="domain" description="ABC transporter" evidence="5">
    <location>
        <begin position="28"/>
        <end position="272"/>
    </location>
</feature>
<proteinExistence type="predicted"/>
<protein>
    <submittedName>
        <fullName evidence="6">Phosphate ABC transporter ATP-binding protein</fullName>
    </submittedName>
</protein>
<gene>
    <name evidence="6" type="ORF">A6V39_04590</name>
</gene>
<dbReference type="CDD" id="cd03260">
    <property type="entry name" value="ABC_PstB_phosphate_transporter"/>
    <property type="match status" value="1"/>
</dbReference>
<dbReference type="GO" id="GO:0005315">
    <property type="term" value="F:phosphate transmembrane transporter activity"/>
    <property type="evidence" value="ECO:0007669"/>
    <property type="project" value="InterPro"/>
</dbReference>
<dbReference type="PANTHER" id="PTHR43423">
    <property type="entry name" value="ABC TRANSPORTER I FAMILY MEMBER 17"/>
    <property type="match status" value="1"/>
</dbReference>
<dbReference type="InterPro" id="IPR027417">
    <property type="entry name" value="P-loop_NTPase"/>
</dbReference>
<dbReference type="SUPFAM" id="SSF52540">
    <property type="entry name" value="P-loop containing nucleoside triphosphate hydrolases"/>
    <property type="match status" value="1"/>
</dbReference>
<reference evidence="7" key="1">
    <citation type="submission" date="2016-04" db="EMBL/GenBank/DDBJ databases">
        <authorList>
            <person name="Quiroz-Castaneda R.E."/>
            <person name="Martinez-Ocampo F."/>
        </authorList>
    </citation>
    <scope>NUCLEOTIDE SEQUENCE [LARGE SCALE GENOMIC DNA]</scope>
    <source>
        <strain evidence="7">INIFAP01</strain>
    </source>
</reference>
<dbReference type="Proteomes" id="UP000077623">
    <property type="component" value="Unassembled WGS sequence"/>
</dbReference>
<dbReference type="PROSITE" id="PS00211">
    <property type="entry name" value="ABC_TRANSPORTER_1"/>
    <property type="match status" value="1"/>
</dbReference>
<dbReference type="GO" id="GO:0035435">
    <property type="term" value="P:phosphate ion transmembrane transport"/>
    <property type="evidence" value="ECO:0007669"/>
    <property type="project" value="InterPro"/>
</dbReference>
<dbReference type="EMBL" id="LWUJ01000012">
    <property type="protein sequence ID" value="OAL10162.1"/>
    <property type="molecule type" value="Genomic_DNA"/>
</dbReference>
<keyword evidence="4" id="KW-0472">Membrane</keyword>
<dbReference type="GO" id="GO:0005524">
    <property type="term" value="F:ATP binding"/>
    <property type="evidence" value="ECO:0007669"/>
    <property type="project" value="UniProtKB-KW"/>
</dbReference>
<dbReference type="PANTHER" id="PTHR43423:SF1">
    <property type="entry name" value="ABC TRANSPORTER I FAMILY MEMBER 17"/>
    <property type="match status" value="1"/>
</dbReference>
<evidence type="ECO:0000259" key="5">
    <source>
        <dbReference type="PROSITE" id="PS50893"/>
    </source>
</evidence>
<comment type="caution">
    <text evidence="6">The sequence shown here is derived from an EMBL/GenBank/DDBJ whole genome shotgun (WGS) entry which is preliminary data.</text>
</comment>
<dbReference type="GO" id="GO:0016020">
    <property type="term" value="C:membrane"/>
    <property type="evidence" value="ECO:0007669"/>
    <property type="project" value="InterPro"/>
</dbReference>
<evidence type="ECO:0000256" key="4">
    <source>
        <dbReference type="ARBA" id="ARBA00023136"/>
    </source>
</evidence>
<keyword evidence="3 6" id="KW-0067">ATP-binding</keyword>
<dbReference type="InterPro" id="IPR003439">
    <property type="entry name" value="ABC_transporter-like_ATP-bd"/>
</dbReference>
<evidence type="ECO:0000256" key="2">
    <source>
        <dbReference type="ARBA" id="ARBA00022741"/>
    </source>
</evidence>